<dbReference type="Pfam" id="PF00394">
    <property type="entry name" value="Cu-oxidase"/>
    <property type="match status" value="1"/>
</dbReference>
<dbReference type="CDD" id="cd13850">
    <property type="entry name" value="CuRO_1_Abr2_like"/>
    <property type="match status" value="1"/>
</dbReference>
<evidence type="ECO:0000256" key="3">
    <source>
        <dbReference type="ARBA" id="ARBA00022729"/>
    </source>
</evidence>
<keyword evidence="3 7" id="KW-0732">Signal</keyword>
<reference evidence="11" key="2">
    <citation type="journal article" date="2023" name="IMA Fungus">
        <title>Comparative genomic study of the Penicillium genus elucidates a diverse pangenome and 15 lateral gene transfer events.</title>
        <authorList>
            <person name="Petersen C."/>
            <person name="Sorensen T."/>
            <person name="Nielsen M.R."/>
            <person name="Sondergaard T.E."/>
            <person name="Sorensen J.L."/>
            <person name="Fitzpatrick D.A."/>
            <person name="Frisvad J.C."/>
            <person name="Nielsen K.L."/>
        </authorList>
    </citation>
    <scope>NUCLEOTIDE SEQUENCE</scope>
    <source>
        <strain evidence="11">IBT 19713</strain>
    </source>
</reference>
<evidence type="ECO:0000256" key="6">
    <source>
        <dbReference type="ARBA" id="ARBA00023180"/>
    </source>
</evidence>
<evidence type="ECO:0000256" key="2">
    <source>
        <dbReference type="ARBA" id="ARBA00022723"/>
    </source>
</evidence>
<dbReference type="GeneID" id="83204189"/>
<organism evidence="11 12">
    <name type="scientific">Penicillium chermesinum</name>
    <dbReference type="NCBI Taxonomy" id="63820"/>
    <lineage>
        <taxon>Eukaryota</taxon>
        <taxon>Fungi</taxon>
        <taxon>Dikarya</taxon>
        <taxon>Ascomycota</taxon>
        <taxon>Pezizomycotina</taxon>
        <taxon>Eurotiomycetes</taxon>
        <taxon>Eurotiomycetidae</taxon>
        <taxon>Eurotiales</taxon>
        <taxon>Aspergillaceae</taxon>
        <taxon>Penicillium</taxon>
    </lineage>
</organism>
<dbReference type="Pfam" id="PF07731">
    <property type="entry name" value="Cu-oxidase_2"/>
    <property type="match status" value="1"/>
</dbReference>
<dbReference type="EMBL" id="JAPQKS010000005">
    <property type="protein sequence ID" value="KAJ5226365.1"/>
    <property type="molecule type" value="Genomic_DNA"/>
</dbReference>
<evidence type="ECO:0000256" key="7">
    <source>
        <dbReference type="SAM" id="SignalP"/>
    </source>
</evidence>
<feature type="signal peptide" evidence="7">
    <location>
        <begin position="1"/>
        <end position="21"/>
    </location>
</feature>
<feature type="chain" id="PRO_5040809660" description="Laccase TilA" evidence="7">
    <location>
        <begin position="22"/>
        <end position="593"/>
    </location>
</feature>
<keyword evidence="2" id="KW-0479">Metal-binding</keyword>
<dbReference type="PANTHER" id="PTHR11709:SF488">
    <property type="entry name" value="LACCASE-RELATED"/>
    <property type="match status" value="1"/>
</dbReference>
<evidence type="ECO:0000313" key="11">
    <source>
        <dbReference type="EMBL" id="KAJ5226365.1"/>
    </source>
</evidence>
<comment type="similarity">
    <text evidence="1">Belongs to the multicopper oxidase family.</text>
</comment>
<keyword evidence="5" id="KW-0186">Copper</keyword>
<dbReference type="CDD" id="cd13898">
    <property type="entry name" value="CuRO_3_Abr2_like"/>
    <property type="match status" value="1"/>
</dbReference>
<comment type="caution">
    <text evidence="11">The sequence shown here is derived from an EMBL/GenBank/DDBJ whole genome shotgun (WGS) entry which is preliminary data.</text>
</comment>
<accession>A0A9W9NUE4</accession>
<dbReference type="AlphaFoldDB" id="A0A9W9NUE4"/>
<evidence type="ECO:0000256" key="4">
    <source>
        <dbReference type="ARBA" id="ARBA00023002"/>
    </source>
</evidence>
<dbReference type="OrthoDB" id="2121828at2759"/>
<evidence type="ECO:0000259" key="9">
    <source>
        <dbReference type="Pfam" id="PF07731"/>
    </source>
</evidence>
<evidence type="ECO:0008006" key="13">
    <source>
        <dbReference type="Google" id="ProtNLM"/>
    </source>
</evidence>
<sequence length="593" mass="65313">MGFSIAKVLLLSLCLANWVASATVHFPLVLTWAKRNVAGFTRDIILMNGLYPGPPLELNQGDNVVFDVTNECPFNVTVHFHGIEQLGTPWSDGVPGMSQVPIREGHSFRYRWTAHQYGSYFYHAHHRGQLEDGLYGPIYIKPAASQEKPFRLIANSTNQLEAMQAAEAVTKPVIVTDWRLLNSEQVWAGEEASGLDAYCANALLINGKGSVSCLPQSLLNNLTASSPFLQQVLGNETLTSIGCIPPDIVSGQGDFPHNFSAVPPSLFDDCVPSNSPHELFIVDPAKQYISWDLISAAGVLHCEFSIDEHDMWVYAIDGQYIEPVRVNAISIPNANRYSVLVPLNKPRGDYTIRMVSGSPQQILNTTATLRYTGPPQLNRTSHPWITLTGANATADTIILNDFTTKPFPPVQPAATVDDTYHLTIGRYNASYRWTLGNASFDLALEESRPLLFDQHAIPSDLIIRTKNGTWVDFIMQVNSAPQPAHPIHKHSNKHFLIGQGTGIFNYSTVAEAIQEIPESFNLVNPPLRDTSATLDAGPEPVWMVTRYQVVNPGAFLMHCHIQVHQSGGMALALLDGVDEWPTVPPAYLLDSGF</sequence>
<gene>
    <name evidence="11" type="ORF">N7468_007590</name>
</gene>
<evidence type="ECO:0000259" key="8">
    <source>
        <dbReference type="Pfam" id="PF00394"/>
    </source>
</evidence>
<dbReference type="InterPro" id="IPR033138">
    <property type="entry name" value="Cu_oxidase_CS"/>
</dbReference>
<dbReference type="PROSITE" id="PS00079">
    <property type="entry name" value="MULTICOPPER_OXIDASE1"/>
    <property type="match status" value="1"/>
</dbReference>
<evidence type="ECO:0000259" key="10">
    <source>
        <dbReference type="Pfam" id="PF07732"/>
    </source>
</evidence>
<dbReference type="FunFam" id="2.60.40.420:FF:000036">
    <property type="entry name" value="L-ascorbate oxidase"/>
    <property type="match status" value="1"/>
</dbReference>
<dbReference type="GO" id="GO:0005507">
    <property type="term" value="F:copper ion binding"/>
    <property type="evidence" value="ECO:0007669"/>
    <property type="project" value="InterPro"/>
</dbReference>
<dbReference type="InterPro" id="IPR011707">
    <property type="entry name" value="Cu-oxidase-like_N"/>
</dbReference>
<proteinExistence type="inferred from homology"/>
<name>A0A9W9NUE4_9EURO</name>
<keyword evidence="4" id="KW-0560">Oxidoreductase</keyword>
<dbReference type="CDD" id="cd13876">
    <property type="entry name" value="CuRO_2_Abr2_like"/>
    <property type="match status" value="1"/>
</dbReference>
<dbReference type="InterPro" id="IPR008972">
    <property type="entry name" value="Cupredoxin"/>
</dbReference>
<dbReference type="PROSITE" id="PS00080">
    <property type="entry name" value="MULTICOPPER_OXIDASE2"/>
    <property type="match status" value="1"/>
</dbReference>
<feature type="domain" description="Plastocyanin-like" evidence="10">
    <location>
        <begin position="31"/>
        <end position="143"/>
    </location>
</feature>
<keyword evidence="12" id="KW-1185">Reference proteome</keyword>
<dbReference type="SUPFAM" id="SSF49503">
    <property type="entry name" value="Cupredoxins"/>
    <property type="match status" value="3"/>
</dbReference>
<keyword evidence="6" id="KW-0325">Glycoprotein</keyword>
<dbReference type="Proteomes" id="UP001150941">
    <property type="component" value="Unassembled WGS sequence"/>
</dbReference>
<evidence type="ECO:0000256" key="1">
    <source>
        <dbReference type="ARBA" id="ARBA00010609"/>
    </source>
</evidence>
<dbReference type="InterPro" id="IPR002355">
    <property type="entry name" value="Cu_oxidase_Cu_BS"/>
</dbReference>
<feature type="domain" description="Plastocyanin-like" evidence="9">
    <location>
        <begin position="459"/>
        <end position="575"/>
    </location>
</feature>
<feature type="domain" description="Plastocyanin-like" evidence="8">
    <location>
        <begin position="172"/>
        <end position="373"/>
    </location>
</feature>
<evidence type="ECO:0000313" key="12">
    <source>
        <dbReference type="Proteomes" id="UP001150941"/>
    </source>
</evidence>
<evidence type="ECO:0000256" key="5">
    <source>
        <dbReference type="ARBA" id="ARBA00023008"/>
    </source>
</evidence>
<dbReference type="Pfam" id="PF07732">
    <property type="entry name" value="Cu-oxidase_3"/>
    <property type="match status" value="1"/>
</dbReference>
<dbReference type="GO" id="GO:0042440">
    <property type="term" value="P:pigment metabolic process"/>
    <property type="evidence" value="ECO:0007669"/>
    <property type="project" value="UniProtKB-ARBA"/>
</dbReference>
<dbReference type="GO" id="GO:0052716">
    <property type="term" value="F:hydroquinone:oxygen oxidoreductase activity"/>
    <property type="evidence" value="ECO:0007669"/>
    <property type="project" value="UniProtKB-ARBA"/>
</dbReference>
<protein>
    <recommendedName>
        <fullName evidence="13">Laccase TilA</fullName>
    </recommendedName>
</protein>
<dbReference type="PANTHER" id="PTHR11709">
    <property type="entry name" value="MULTI-COPPER OXIDASE"/>
    <property type="match status" value="1"/>
</dbReference>
<dbReference type="InterPro" id="IPR001117">
    <property type="entry name" value="Cu-oxidase_2nd"/>
</dbReference>
<dbReference type="InterPro" id="IPR045087">
    <property type="entry name" value="Cu-oxidase_fam"/>
</dbReference>
<dbReference type="InterPro" id="IPR011706">
    <property type="entry name" value="Cu-oxidase_C"/>
</dbReference>
<reference evidence="11" key="1">
    <citation type="submission" date="2022-11" db="EMBL/GenBank/DDBJ databases">
        <authorList>
            <person name="Petersen C."/>
        </authorList>
    </citation>
    <scope>NUCLEOTIDE SEQUENCE</scope>
    <source>
        <strain evidence="11">IBT 19713</strain>
    </source>
</reference>
<dbReference type="Gene3D" id="2.60.40.420">
    <property type="entry name" value="Cupredoxins - blue copper proteins"/>
    <property type="match status" value="3"/>
</dbReference>
<dbReference type="RefSeq" id="XP_058329776.1">
    <property type="nucleotide sequence ID" value="XM_058476886.1"/>
</dbReference>